<proteinExistence type="predicted"/>
<protein>
    <submittedName>
        <fullName evidence="1">Uncharacterized protein</fullName>
    </submittedName>
</protein>
<dbReference type="KEGG" id="sdyn:Mal52_60670"/>
<accession>A0A517ZYH1</accession>
<organism evidence="1 2">
    <name type="scientific">Symmachiella dynata</name>
    <dbReference type="NCBI Taxonomy" id="2527995"/>
    <lineage>
        <taxon>Bacteria</taxon>
        <taxon>Pseudomonadati</taxon>
        <taxon>Planctomycetota</taxon>
        <taxon>Planctomycetia</taxon>
        <taxon>Planctomycetales</taxon>
        <taxon>Planctomycetaceae</taxon>
        <taxon>Symmachiella</taxon>
    </lineage>
</organism>
<gene>
    <name evidence="1" type="ORF">Mal52_60670</name>
</gene>
<keyword evidence="2" id="KW-1185">Reference proteome</keyword>
<evidence type="ECO:0000313" key="2">
    <source>
        <dbReference type="Proteomes" id="UP000319383"/>
    </source>
</evidence>
<dbReference type="EMBL" id="CP036276">
    <property type="protein sequence ID" value="QDU47532.1"/>
    <property type="molecule type" value="Genomic_DNA"/>
</dbReference>
<sequence>MPDIAGLAESVINLVTSLLHLRLISKNKEDIKVKAELKKNDELPLEVLLRDGVYYKLDGNGPYCTGCYDEKLKLIRVNTLPDRFHQRFAKYKCPVCKATYRGEC</sequence>
<evidence type="ECO:0000313" key="1">
    <source>
        <dbReference type="EMBL" id="QDU47532.1"/>
    </source>
</evidence>
<reference evidence="1 2" key="1">
    <citation type="submission" date="2019-02" db="EMBL/GenBank/DDBJ databases">
        <title>Deep-cultivation of Planctomycetes and their phenomic and genomic characterization uncovers novel biology.</title>
        <authorList>
            <person name="Wiegand S."/>
            <person name="Jogler M."/>
            <person name="Boedeker C."/>
            <person name="Pinto D."/>
            <person name="Vollmers J."/>
            <person name="Rivas-Marin E."/>
            <person name="Kohn T."/>
            <person name="Peeters S.H."/>
            <person name="Heuer A."/>
            <person name="Rast P."/>
            <person name="Oberbeckmann S."/>
            <person name="Bunk B."/>
            <person name="Jeske O."/>
            <person name="Meyerdierks A."/>
            <person name="Storesund J.E."/>
            <person name="Kallscheuer N."/>
            <person name="Luecker S."/>
            <person name="Lage O.M."/>
            <person name="Pohl T."/>
            <person name="Merkel B.J."/>
            <person name="Hornburger P."/>
            <person name="Mueller R.-W."/>
            <person name="Bruemmer F."/>
            <person name="Labrenz M."/>
            <person name="Spormann A.M."/>
            <person name="Op den Camp H."/>
            <person name="Overmann J."/>
            <person name="Amann R."/>
            <person name="Jetten M.S.M."/>
            <person name="Mascher T."/>
            <person name="Medema M.H."/>
            <person name="Devos D.P."/>
            <person name="Kaster A.-K."/>
            <person name="Ovreas L."/>
            <person name="Rohde M."/>
            <person name="Galperin M.Y."/>
            <person name="Jogler C."/>
        </authorList>
    </citation>
    <scope>NUCLEOTIDE SEQUENCE [LARGE SCALE GENOMIC DNA]</scope>
    <source>
        <strain evidence="1 2">Mal52</strain>
    </source>
</reference>
<dbReference type="Proteomes" id="UP000319383">
    <property type="component" value="Chromosome"/>
</dbReference>
<dbReference type="AlphaFoldDB" id="A0A517ZYH1"/>
<name>A0A517ZYH1_9PLAN</name>